<dbReference type="GO" id="GO:0061630">
    <property type="term" value="F:ubiquitin protein ligase activity"/>
    <property type="evidence" value="ECO:0007669"/>
    <property type="project" value="UniProtKB-EC"/>
</dbReference>
<dbReference type="SMART" id="SM00184">
    <property type="entry name" value="RING"/>
    <property type="match status" value="1"/>
</dbReference>
<feature type="compositionally biased region" description="Polar residues" evidence="19">
    <location>
        <begin position="175"/>
        <end position="201"/>
    </location>
</feature>
<dbReference type="SUPFAM" id="SSF50978">
    <property type="entry name" value="WD40 repeat-like"/>
    <property type="match status" value="1"/>
</dbReference>
<dbReference type="KEGG" id="sasa:106584535"/>
<dbReference type="AlphaFoldDB" id="A0A1S3PD77"/>
<dbReference type="SMART" id="SM00320">
    <property type="entry name" value="WD40"/>
    <property type="match status" value="2"/>
</dbReference>
<dbReference type="GeneID" id="106584535"/>
<dbReference type="Gene3D" id="2.130.10.10">
    <property type="entry name" value="YVTN repeat-like/Quinoprotein amine dehydrogenase"/>
    <property type="match status" value="1"/>
</dbReference>
<organism evidence="21 22">
    <name type="scientific">Salmo salar</name>
    <name type="common">Atlantic salmon</name>
    <dbReference type="NCBI Taxonomy" id="8030"/>
    <lineage>
        <taxon>Eukaryota</taxon>
        <taxon>Metazoa</taxon>
        <taxon>Chordata</taxon>
        <taxon>Craniata</taxon>
        <taxon>Vertebrata</taxon>
        <taxon>Euteleostomi</taxon>
        <taxon>Actinopterygii</taxon>
        <taxon>Neopterygii</taxon>
        <taxon>Teleostei</taxon>
        <taxon>Protacanthopterygii</taxon>
        <taxon>Salmoniformes</taxon>
        <taxon>Salmonidae</taxon>
        <taxon>Salmoninae</taxon>
        <taxon>Salmo</taxon>
    </lineage>
</organism>
<dbReference type="PANTHER" id="PTHR16047:SF7">
    <property type="entry name" value="E3 UBIQUITIN-PROTEIN LIGASE RFWD3"/>
    <property type="match status" value="1"/>
</dbReference>
<dbReference type="RefSeq" id="XP_014025414.2">
    <property type="nucleotide sequence ID" value="XM_014169939.2"/>
</dbReference>
<dbReference type="PROSITE" id="PS50089">
    <property type="entry name" value="ZF_RING_2"/>
    <property type="match status" value="1"/>
</dbReference>
<dbReference type="InterPro" id="IPR036322">
    <property type="entry name" value="WD40_repeat_dom_sf"/>
</dbReference>
<evidence type="ECO:0000256" key="10">
    <source>
        <dbReference type="ARBA" id="ARBA00022737"/>
    </source>
</evidence>
<dbReference type="InterPro" id="IPR013083">
    <property type="entry name" value="Znf_RING/FYVE/PHD"/>
</dbReference>
<evidence type="ECO:0000256" key="1">
    <source>
        <dbReference type="ARBA" id="ARBA00000900"/>
    </source>
</evidence>
<keyword evidence="15" id="KW-0234">DNA repair</keyword>
<keyword evidence="21" id="KW-1185">Reference proteome</keyword>
<keyword evidence="11" id="KW-0227">DNA damage</keyword>
<dbReference type="Gene3D" id="3.30.40.10">
    <property type="entry name" value="Zinc/RING finger domain, C3HC4 (zinc finger)"/>
    <property type="match status" value="1"/>
</dbReference>
<sequence>MEAMEVDLLLGVPRREPEPDGMASHVGFPIIIPDSGSETEVEDEADAAPLDPPRLPTTWAFSQNRIRVEGQVGPRIRTEGHIGPTVTRAAALRQRRARPGVRALYPTQTSASARRFLDFLLRVPAANPNSGNTTESSESEDEADPAGPVNPHDPDEPAVPSSPRMNPPVAATPLQGLNPSDSNATTEAARTETGNQVNPESVTAPVATSGAALRSSQGDEGDGETCSICFEPWTTSGEHRLATLRCGHLFGYTCIDRWVKGQGQGAKCPQCNKKAKRSDIVLLYARKLRALDNTEQEDMKRSLEQEQSMRRNAELESAQCRLQLQVMTDECGKLRKQIQELKTLMVQPGCRPSKNSGASLSGLSQRQDSTQGGHYVFSKAVLVSQAGGCRVLSYCEPLSCLLASQPSPHTTLVPGYGVKKVSTVNLKACQYVPIHVKQIRGLAFNRQADSLLLSAALDNTIKLTSLMTNTVVQTYNTGKPVWSCCWCLDNNNYVYAGLSNGSVLVYDTRDTSTHVQELQPLRSRCPVASLSYVPRASSSSFPCGGLIAGSLEGGCFWEQLDGTTYRPHILPLETGGCTDIQVEPESRHCLVTYRPGRSNPSLRCVLMELNRTLQQDAAQEPSCSCYPVQTFSAGSSCKVLTKNAVFRSPAGEGSTLVCAGDESTNSTMVWDAGSGSLIQKLPADLPVLDICPFEVNQGSYLASLTEKMLKIYKWE</sequence>
<evidence type="ECO:0000313" key="21">
    <source>
        <dbReference type="Proteomes" id="UP001652741"/>
    </source>
</evidence>
<keyword evidence="8" id="KW-0808">Transferase</keyword>
<evidence type="ECO:0000256" key="8">
    <source>
        <dbReference type="ARBA" id="ARBA00022679"/>
    </source>
</evidence>
<keyword evidence="6" id="KW-0963">Cytoplasm</keyword>
<feature type="region of interest" description="Disordered" evidence="19">
    <location>
        <begin position="125"/>
        <end position="224"/>
    </location>
</feature>
<comment type="catalytic activity">
    <reaction evidence="1">
        <text>S-ubiquitinyl-[E2 ubiquitin-conjugating enzyme]-L-cysteine + [acceptor protein]-L-lysine = [E2 ubiquitin-conjugating enzyme]-L-cysteine + N(6)-ubiquitinyl-[acceptor protein]-L-lysine.</text>
        <dbReference type="EC" id="2.3.2.27"/>
    </reaction>
</comment>
<dbReference type="GO" id="GO:0016605">
    <property type="term" value="C:PML body"/>
    <property type="evidence" value="ECO:0007669"/>
    <property type="project" value="UniProtKB-SubCell"/>
</dbReference>
<keyword evidence="16" id="KW-0539">Nucleus</keyword>
<dbReference type="Bgee" id="ENSSSAG00000067039">
    <property type="expression patterns" value="Expressed in notochord and 22 other cell types or tissues"/>
</dbReference>
<evidence type="ECO:0000256" key="19">
    <source>
        <dbReference type="SAM" id="MobiDB-lite"/>
    </source>
</evidence>
<dbReference type="GO" id="GO:0008270">
    <property type="term" value="F:zinc ion binding"/>
    <property type="evidence" value="ECO:0007669"/>
    <property type="project" value="UniProtKB-KW"/>
</dbReference>
<evidence type="ECO:0000256" key="3">
    <source>
        <dbReference type="ARBA" id="ARBA00004496"/>
    </source>
</evidence>
<feature type="coiled-coil region" evidence="18">
    <location>
        <begin position="296"/>
        <end position="344"/>
    </location>
</feature>
<dbReference type="InterPro" id="IPR037381">
    <property type="entry name" value="RFWD3"/>
</dbReference>
<evidence type="ECO:0000256" key="6">
    <source>
        <dbReference type="ARBA" id="ARBA00022490"/>
    </source>
</evidence>
<dbReference type="InterPro" id="IPR001680">
    <property type="entry name" value="WD40_rpt"/>
</dbReference>
<feature type="domain" description="RING-type" evidence="20">
    <location>
        <begin position="226"/>
        <end position="272"/>
    </location>
</feature>
<keyword evidence="9" id="KW-0479">Metal-binding</keyword>
<accession>A0A1S3PD77</accession>
<evidence type="ECO:0000256" key="12">
    <source>
        <dbReference type="ARBA" id="ARBA00022771"/>
    </source>
</evidence>
<keyword evidence="12 17" id="KW-0863">Zinc-finger</keyword>
<dbReference type="InterPro" id="IPR015943">
    <property type="entry name" value="WD40/YVTN_repeat-like_dom_sf"/>
</dbReference>
<evidence type="ECO:0000313" key="23">
    <source>
        <dbReference type="RefSeq" id="XP_014025416.2"/>
    </source>
</evidence>
<dbReference type="GO" id="GO:0016567">
    <property type="term" value="P:protein ubiquitination"/>
    <property type="evidence" value="ECO:0007669"/>
    <property type="project" value="InterPro"/>
</dbReference>
<evidence type="ECO:0000256" key="14">
    <source>
        <dbReference type="ARBA" id="ARBA00022833"/>
    </source>
</evidence>
<comment type="subcellular location">
    <subcellularLocation>
        <location evidence="3">Cytoplasm</location>
    </subcellularLocation>
    <subcellularLocation>
        <location evidence="2">Nucleus</location>
        <location evidence="2">PML body</location>
    </subcellularLocation>
</comment>
<dbReference type="Pfam" id="PF23419">
    <property type="entry name" value="WD40_RFWD3"/>
    <property type="match status" value="1"/>
</dbReference>
<evidence type="ECO:0000256" key="16">
    <source>
        <dbReference type="ARBA" id="ARBA00023242"/>
    </source>
</evidence>
<keyword evidence="14" id="KW-0862">Zinc</keyword>
<name>A0A1S3PD77_SALSA</name>
<dbReference type="EC" id="2.3.2.27" evidence="5"/>
<evidence type="ECO:0000256" key="17">
    <source>
        <dbReference type="PROSITE-ProRule" id="PRU00175"/>
    </source>
</evidence>
<evidence type="ECO:0000256" key="18">
    <source>
        <dbReference type="SAM" id="Coils"/>
    </source>
</evidence>
<dbReference type="RefSeq" id="XP_014025416.2">
    <property type="nucleotide sequence ID" value="XM_014169941.2"/>
</dbReference>
<evidence type="ECO:0000256" key="15">
    <source>
        <dbReference type="ARBA" id="ARBA00023204"/>
    </source>
</evidence>
<evidence type="ECO:0000256" key="5">
    <source>
        <dbReference type="ARBA" id="ARBA00012483"/>
    </source>
</evidence>
<protein>
    <recommendedName>
        <fullName evidence="5">RING-type E3 ubiquitin transferase</fullName>
        <ecNumber evidence="5">2.3.2.27</ecNumber>
    </recommendedName>
</protein>
<evidence type="ECO:0000256" key="11">
    <source>
        <dbReference type="ARBA" id="ARBA00022763"/>
    </source>
</evidence>
<keyword evidence="13" id="KW-0833">Ubl conjugation pathway</keyword>
<dbReference type="PANTHER" id="PTHR16047">
    <property type="entry name" value="RFWD3 PROTEIN"/>
    <property type="match status" value="1"/>
</dbReference>
<keyword evidence="18" id="KW-0175">Coiled coil</keyword>
<dbReference type="GO" id="GO:0005737">
    <property type="term" value="C:cytoplasm"/>
    <property type="evidence" value="ECO:0007669"/>
    <property type="project" value="UniProtKB-SubCell"/>
</dbReference>
<comment type="pathway">
    <text evidence="4">Protein modification; protein ubiquitination.</text>
</comment>
<dbReference type="Pfam" id="PF13639">
    <property type="entry name" value="zf-RING_2"/>
    <property type="match status" value="1"/>
</dbReference>
<dbReference type="InterPro" id="IPR001841">
    <property type="entry name" value="Znf_RING"/>
</dbReference>
<evidence type="ECO:0000313" key="22">
    <source>
        <dbReference type="RefSeq" id="XP_014025414.2"/>
    </source>
</evidence>
<dbReference type="GO" id="GO:0036297">
    <property type="term" value="P:interstrand cross-link repair"/>
    <property type="evidence" value="ECO:0007669"/>
    <property type="project" value="InterPro"/>
</dbReference>
<gene>
    <name evidence="22 23" type="primary">rfwd3</name>
</gene>
<evidence type="ECO:0000256" key="7">
    <source>
        <dbReference type="ARBA" id="ARBA00022574"/>
    </source>
</evidence>
<keyword evidence="10" id="KW-0677">Repeat</keyword>
<proteinExistence type="predicted"/>
<evidence type="ECO:0000256" key="2">
    <source>
        <dbReference type="ARBA" id="ARBA00004322"/>
    </source>
</evidence>
<dbReference type="SUPFAM" id="SSF57850">
    <property type="entry name" value="RING/U-box"/>
    <property type="match status" value="1"/>
</dbReference>
<evidence type="ECO:0000256" key="4">
    <source>
        <dbReference type="ARBA" id="ARBA00004906"/>
    </source>
</evidence>
<evidence type="ECO:0000259" key="20">
    <source>
        <dbReference type="PROSITE" id="PS50089"/>
    </source>
</evidence>
<dbReference type="CDD" id="cd16450">
    <property type="entry name" value="mRING-C3HGC3_RFWD3"/>
    <property type="match status" value="1"/>
</dbReference>
<evidence type="ECO:0000256" key="13">
    <source>
        <dbReference type="ARBA" id="ARBA00022786"/>
    </source>
</evidence>
<reference evidence="22 23" key="1">
    <citation type="submission" date="2025-05" db="UniProtKB">
        <authorList>
            <consortium name="RefSeq"/>
        </authorList>
    </citation>
    <scope>IDENTIFICATION</scope>
</reference>
<evidence type="ECO:0000256" key="9">
    <source>
        <dbReference type="ARBA" id="ARBA00022723"/>
    </source>
</evidence>
<dbReference type="InterPro" id="IPR056527">
    <property type="entry name" value="WD40_RFWD3"/>
</dbReference>
<dbReference type="Proteomes" id="UP001652741">
    <property type="component" value="Chromosome ssa23"/>
</dbReference>
<keyword evidence="7" id="KW-0853">WD repeat</keyword>